<evidence type="ECO:0000313" key="1">
    <source>
        <dbReference type="EMBL" id="SHH48454.1"/>
    </source>
</evidence>
<protein>
    <submittedName>
        <fullName evidence="1">Uncharacterized protein</fullName>
    </submittedName>
</protein>
<feature type="non-terminal residue" evidence="1">
    <location>
        <position position="26"/>
    </location>
</feature>
<keyword evidence="2" id="KW-1185">Reference proteome</keyword>
<proteinExistence type="predicted"/>
<dbReference type="EMBL" id="FQXB01000011">
    <property type="protein sequence ID" value="SHH48454.1"/>
    <property type="molecule type" value="Genomic_DNA"/>
</dbReference>
<dbReference type="Proteomes" id="UP000184074">
    <property type="component" value="Unassembled WGS sequence"/>
</dbReference>
<organism evidence="1 2">
    <name type="scientific">Cognatiyoonia sediminum</name>
    <dbReference type="NCBI Taxonomy" id="1508389"/>
    <lineage>
        <taxon>Bacteria</taxon>
        <taxon>Pseudomonadati</taxon>
        <taxon>Pseudomonadota</taxon>
        <taxon>Alphaproteobacteria</taxon>
        <taxon>Rhodobacterales</taxon>
        <taxon>Paracoccaceae</taxon>
        <taxon>Cognatiyoonia</taxon>
    </lineage>
</organism>
<reference evidence="1 2" key="1">
    <citation type="submission" date="2016-11" db="EMBL/GenBank/DDBJ databases">
        <authorList>
            <person name="Jaros S."/>
            <person name="Januszkiewicz K."/>
            <person name="Wedrychowicz H."/>
        </authorList>
    </citation>
    <scope>NUCLEOTIDE SEQUENCE [LARGE SCALE GENOMIC DNA]</scope>
    <source>
        <strain evidence="1 2">DSM 28715</strain>
    </source>
</reference>
<gene>
    <name evidence="1" type="ORF">SAMN05444003_3325</name>
</gene>
<accession>A0A1M5TCM1</accession>
<sequence length="26" mass="2909">MNIDKKITDDLVANDISFVTTVPCKQ</sequence>
<dbReference type="STRING" id="1508389.SAMN05444003_3325"/>
<dbReference type="AlphaFoldDB" id="A0A1M5TCM1"/>
<name>A0A1M5TCM1_9RHOB</name>
<evidence type="ECO:0000313" key="2">
    <source>
        <dbReference type="Proteomes" id="UP000184074"/>
    </source>
</evidence>